<accession>A0ABR3ZKJ0</accession>
<name>A0ABR3ZKJ0_9PEZI</name>
<gene>
    <name evidence="2" type="ORF">Cpir12675_000771</name>
</gene>
<evidence type="ECO:0000313" key="3">
    <source>
        <dbReference type="Proteomes" id="UP001583280"/>
    </source>
</evidence>
<comment type="caution">
    <text evidence="2">The sequence shown here is derived from an EMBL/GenBank/DDBJ whole genome shotgun (WGS) entry which is preliminary data.</text>
</comment>
<proteinExistence type="predicted"/>
<keyword evidence="3" id="KW-1185">Reference proteome</keyword>
<sequence>MQARSTRQGTDTGGENRHPSLGHVRSSDVVEAPDYSMSLSKAKRWLREDLRQSFQDWFRDQATIKDHEFRKVFEFPKRGQLGVPEGPRRLQGIVMAALSSHGDFATYHLRRKHQNATLRCPRCGVDKDETHEWSCKQHPNSWGKKFVQKLPRSIRGRKTLMQVLIKREAPLV</sequence>
<protein>
    <submittedName>
        <fullName evidence="2">Uncharacterized protein</fullName>
    </submittedName>
</protein>
<organism evidence="2 3">
    <name type="scientific">Ceratocystis pirilliformis</name>
    <dbReference type="NCBI Taxonomy" id="259994"/>
    <lineage>
        <taxon>Eukaryota</taxon>
        <taxon>Fungi</taxon>
        <taxon>Dikarya</taxon>
        <taxon>Ascomycota</taxon>
        <taxon>Pezizomycotina</taxon>
        <taxon>Sordariomycetes</taxon>
        <taxon>Hypocreomycetidae</taxon>
        <taxon>Microascales</taxon>
        <taxon>Ceratocystidaceae</taxon>
        <taxon>Ceratocystis</taxon>
    </lineage>
</organism>
<evidence type="ECO:0000313" key="2">
    <source>
        <dbReference type="EMBL" id="KAL1900757.1"/>
    </source>
</evidence>
<dbReference type="EMBL" id="JAWDJO010000010">
    <property type="protein sequence ID" value="KAL1900757.1"/>
    <property type="molecule type" value="Genomic_DNA"/>
</dbReference>
<feature type="region of interest" description="Disordered" evidence="1">
    <location>
        <begin position="1"/>
        <end position="29"/>
    </location>
</feature>
<dbReference type="Proteomes" id="UP001583280">
    <property type="component" value="Unassembled WGS sequence"/>
</dbReference>
<reference evidence="2 3" key="1">
    <citation type="journal article" date="2024" name="IMA Fungus">
        <title>IMA Genome - F19 : A genome assembly and annotation guide to empower mycologists, including annotated draft genome sequences of Ceratocystis pirilliformis, Diaporthe australafricana, Fusarium ophioides, Paecilomyces lecythidis, and Sporothrix stenoceras.</title>
        <authorList>
            <person name="Aylward J."/>
            <person name="Wilson A.M."/>
            <person name="Visagie C.M."/>
            <person name="Spraker J."/>
            <person name="Barnes I."/>
            <person name="Buitendag C."/>
            <person name="Ceriani C."/>
            <person name="Del Mar Angel L."/>
            <person name="du Plessis D."/>
            <person name="Fuchs T."/>
            <person name="Gasser K."/>
            <person name="Kramer D."/>
            <person name="Li W."/>
            <person name="Munsamy K."/>
            <person name="Piso A."/>
            <person name="Price J.L."/>
            <person name="Sonnekus B."/>
            <person name="Thomas C."/>
            <person name="van der Nest A."/>
            <person name="van Dijk A."/>
            <person name="van Heerden A."/>
            <person name="van Vuuren N."/>
            <person name="Yilmaz N."/>
            <person name="Duong T.A."/>
            <person name="van der Merwe N.A."/>
            <person name="Wingfield M.J."/>
            <person name="Wingfield B.D."/>
        </authorList>
    </citation>
    <scope>NUCLEOTIDE SEQUENCE [LARGE SCALE GENOMIC DNA]</scope>
    <source>
        <strain evidence="2 3">CMW 12675</strain>
    </source>
</reference>
<evidence type="ECO:0000256" key="1">
    <source>
        <dbReference type="SAM" id="MobiDB-lite"/>
    </source>
</evidence>
<feature type="compositionally biased region" description="Polar residues" evidence="1">
    <location>
        <begin position="1"/>
        <end position="10"/>
    </location>
</feature>